<evidence type="ECO:0000256" key="4">
    <source>
        <dbReference type="ARBA" id="ARBA00022825"/>
    </source>
</evidence>
<dbReference type="Gene3D" id="3.40.50.880">
    <property type="match status" value="1"/>
</dbReference>
<evidence type="ECO:0000313" key="5">
    <source>
        <dbReference type="EMBL" id="MYL48948.1"/>
    </source>
</evidence>
<proteinExistence type="inferred from homology"/>
<dbReference type="GO" id="GO:0008236">
    <property type="term" value="F:serine-type peptidase activity"/>
    <property type="evidence" value="ECO:0007669"/>
    <property type="project" value="UniProtKB-KW"/>
</dbReference>
<evidence type="ECO:0000256" key="2">
    <source>
        <dbReference type="ARBA" id="ARBA00022670"/>
    </source>
</evidence>
<keyword evidence="3" id="KW-0378">Hydrolase</keyword>
<organism evidence="5 6">
    <name type="scientific">Halobacillus litoralis</name>
    <dbReference type="NCBI Taxonomy" id="45668"/>
    <lineage>
        <taxon>Bacteria</taxon>
        <taxon>Bacillati</taxon>
        <taxon>Bacillota</taxon>
        <taxon>Bacilli</taxon>
        <taxon>Bacillales</taxon>
        <taxon>Bacillaceae</taxon>
        <taxon>Halobacillus</taxon>
    </lineage>
</organism>
<keyword evidence="2" id="KW-0645">Protease</keyword>
<comment type="caution">
    <text evidence="5">The sequence shown here is derived from an EMBL/GenBank/DDBJ whole genome shotgun (WGS) entry which is preliminary data.</text>
</comment>
<dbReference type="Proteomes" id="UP000447393">
    <property type="component" value="Unassembled WGS sequence"/>
</dbReference>
<name>A0A845ECG7_9BACI</name>
<evidence type="ECO:0000256" key="1">
    <source>
        <dbReference type="ARBA" id="ARBA00006534"/>
    </source>
</evidence>
<dbReference type="GO" id="GO:0006508">
    <property type="term" value="P:proteolysis"/>
    <property type="evidence" value="ECO:0007669"/>
    <property type="project" value="UniProtKB-KW"/>
</dbReference>
<sequence length="225" mass="24986">MRGLFICTCLMERCGGMGTLILSGGGSAGQNEKAHGAFAERLGQKGPLLYIPVAGDPEQRPHAESFRYIKRCLKPYGVDQFEMWTELNNHSLEEIQAFSGVYISGGCSLKLRRLMHVSGFDRVLLDYYKQGGVIFGQSAGAMLFGKALSGGEEALNLVEDYRIWCHYKPENENEIVRVTKKDRLQILAMENGGSVLVSDRRIEKISGGIYTFNRGKKNIIAEPSQ</sequence>
<dbReference type="InterPro" id="IPR029062">
    <property type="entry name" value="Class_I_gatase-like"/>
</dbReference>
<reference evidence="5 6" key="1">
    <citation type="submission" date="2019-11" db="EMBL/GenBank/DDBJ databases">
        <title>Genome sequences of 17 halophilic strains isolated from different environments.</title>
        <authorList>
            <person name="Furrow R.E."/>
        </authorList>
    </citation>
    <scope>NUCLEOTIDE SEQUENCE [LARGE SCALE GENOMIC DNA]</scope>
    <source>
        <strain evidence="5 6">22505_10_Sand</strain>
    </source>
</reference>
<dbReference type="AlphaFoldDB" id="A0A845ECG7"/>
<dbReference type="InterPro" id="IPR005320">
    <property type="entry name" value="Peptidase_S51"/>
</dbReference>
<evidence type="ECO:0000256" key="3">
    <source>
        <dbReference type="ARBA" id="ARBA00022801"/>
    </source>
</evidence>
<dbReference type="EMBL" id="WMEZ01000001">
    <property type="protein sequence ID" value="MYL48948.1"/>
    <property type="molecule type" value="Genomic_DNA"/>
</dbReference>
<protein>
    <recommendedName>
        <fullName evidence="7">Peptidase E</fullName>
    </recommendedName>
</protein>
<accession>A0A845ECG7</accession>
<comment type="similarity">
    <text evidence="1">Belongs to the peptidase S51 family.</text>
</comment>
<dbReference type="Pfam" id="PF03575">
    <property type="entry name" value="Peptidase_S51"/>
    <property type="match status" value="1"/>
</dbReference>
<keyword evidence="4" id="KW-0720">Serine protease</keyword>
<evidence type="ECO:0008006" key="7">
    <source>
        <dbReference type="Google" id="ProtNLM"/>
    </source>
</evidence>
<dbReference type="SUPFAM" id="SSF52317">
    <property type="entry name" value="Class I glutamine amidotransferase-like"/>
    <property type="match status" value="1"/>
</dbReference>
<evidence type="ECO:0000313" key="6">
    <source>
        <dbReference type="Proteomes" id="UP000447393"/>
    </source>
</evidence>
<gene>
    <name evidence="5" type="ORF">GLV98_05600</name>
</gene>